<feature type="domain" description="CUB" evidence="4">
    <location>
        <begin position="55"/>
        <end position="127"/>
    </location>
</feature>
<comment type="caution">
    <text evidence="5">The sequence shown here is derived from an EMBL/GenBank/DDBJ whole genome shotgun (WGS) entry which is preliminary data.</text>
</comment>
<keyword evidence="1" id="KW-1015">Disulfide bond</keyword>
<feature type="non-terminal residue" evidence="5">
    <location>
        <position position="1"/>
    </location>
</feature>
<dbReference type="InterPro" id="IPR035914">
    <property type="entry name" value="Sperma_CUB_dom_sf"/>
</dbReference>
<evidence type="ECO:0000313" key="5">
    <source>
        <dbReference type="EMBL" id="KAK7078275.1"/>
    </source>
</evidence>
<dbReference type="Proteomes" id="UP001381693">
    <property type="component" value="Unassembled WGS sequence"/>
</dbReference>
<feature type="region of interest" description="Disordered" evidence="3">
    <location>
        <begin position="1"/>
        <end position="33"/>
    </location>
</feature>
<protein>
    <recommendedName>
        <fullName evidence="4">CUB domain-containing protein</fullName>
    </recommendedName>
</protein>
<sequence length="127" mass="14446">IEEEDECMLPEPMEKDESSLSIEEGDDHTLREHVEPNRENLKLFVTGGSKITVPCSSKPRGVIVSDGGQVLFRSPRYPKVYPKLKQCGWKLRGDNANIRFSVSCGYFRLENPKRGRCIDYLRLGSSK</sequence>
<reference evidence="5 6" key="1">
    <citation type="submission" date="2023-11" db="EMBL/GenBank/DDBJ databases">
        <title>Halocaridina rubra genome assembly.</title>
        <authorList>
            <person name="Smith C."/>
        </authorList>
    </citation>
    <scope>NUCLEOTIDE SEQUENCE [LARGE SCALE GENOMIC DNA]</scope>
    <source>
        <strain evidence="5">EP-1</strain>
        <tissue evidence="5">Whole</tissue>
    </source>
</reference>
<dbReference type="InterPro" id="IPR000859">
    <property type="entry name" value="CUB_dom"/>
</dbReference>
<keyword evidence="6" id="KW-1185">Reference proteome</keyword>
<dbReference type="PROSITE" id="PS01180">
    <property type="entry name" value="CUB"/>
    <property type="match status" value="1"/>
</dbReference>
<evidence type="ECO:0000313" key="6">
    <source>
        <dbReference type="Proteomes" id="UP001381693"/>
    </source>
</evidence>
<feature type="non-terminal residue" evidence="5">
    <location>
        <position position="127"/>
    </location>
</feature>
<dbReference type="EMBL" id="JAXCGZ010007914">
    <property type="protein sequence ID" value="KAK7078275.1"/>
    <property type="molecule type" value="Genomic_DNA"/>
</dbReference>
<accession>A0AAN8XFR1</accession>
<dbReference type="SUPFAM" id="SSF49854">
    <property type="entry name" value="Spermadhesin, CUB domain"/>
    <property type="match status" value="1"/>
</dbReference>
<dbReference type="Pfam" id="PF00431">
    <property type="entry name" value="CUB"/>
    <property type="match status" value="1"/>
</dbReference>
<evidence type="ECO:0000259" key="4">
    <source>
        <dbReference type="PROSITE" id="PS01180"/>
    </source>
</evidence>
<proteinExistence type="predicted"/>
<evidence type="ECO:0000256" key="2">
    <source>
        <dbReference type="PROSITE-ProRule" id="PRU00059"/>
    </source>
</evidence>
<name>A0AAN8XFR1_HALRR</name>
<dbReference type="AlphaFoldDB" id="A0AAN8XFR1"/>
<dbReference type="Gene3D" id="2.60.120.290">
    <property type="entry name" value="Spermadhesin, CUB domain"/>
    <property type="match status" value="1"/>
</dbReference>
<gene>
    <name evidence="5" type="ORF">SK128_023766</name>
</gene>
<comment type="caution">
    <text evidence="2">Lacks conserved residue(s) required for the propagation of feature annotation.</text>
</comment>
<evidence type="ECO:0000256" key="1">
    <source>
        <dbReference type="ARBA" id="ARBA00023157"/>
    </source>
</evidence>
<organism evidence="5 6">
    <name type="scientific">Halocaridina rubra</name>
    <name type="common">Hawaiian red shrimp</name>
    <dbReference type="NCBI Taxonomy" id="373956"/>
    <lineage>
        <taxon>Eukaryota</taxon>
        <taxon>Metazoa</taxon>
        <taxon>Ecdysozoa</taxon>
        <taxon>Arthropoda</taxon>
        <taxon>Crustacea</taxon>
        <taxon>Multicrustacea</taxon>
        <taxon>Malacostraca</taxon>
        <taxon>Eumalacostraca</taxon>
        <taxon>Eucarida</taxon>
        <taxon>Decapoda</taxon>
        <taxon>Pleocyemata</taxon>
        <taxon>Caridea</taxon>
        <taxon>Atyoidea</taxon>
        <taxon>Atyidae</taxon>
        <taxon>Halocaridina</taxon>
    </lineage>
</organism>
<evidence type="ECO:0000256" key="3">
    <source>
        <dbReference type="SAM" id="MobiDB-lite"/>
    </source>
</evidence>